<reference evidence="12 13" key="1">
    <citation type="submission" date="2020-05" db="EMBL/GenBank/DDBJ databases">
        <title>Distinct polysaccharide utilization as determinants for interspecies competition between intestinal Prevotella spp.</title>
        <authorList>
            <person name="Galvez E.J.C."/>
            <person name="Iljazovic A."/>
            <person name="Strowig T."/>
        </authorList>
    </citation>
    <scope>NUCLEOTIDE SEQUENCE [LARGE SCALE GENOMIC DNA]</scope>
    <source>
        <strain evidence="12 13">PMUR</strain>
    </source>
</reference>
<feature type="domain" description="RecF/RecN/SMC N-terminal" evidence="11">
    <location>
        <begin position="2"/>
        <end position="507"/>
    </location>
</feature>
<evidence type="ECO:0000256" key="8">
    <source>
        <dbReference type="ARBA" id="ARBA00033408"/>
    </source>
</evidence>
<keyword evidence="7 9" id="KW-0234">DNA repair</keyword>
<feature type="coiled-coil region" evidence="10">
    <location>
        <begin position="159"/>
        <end position="193"/>
    </location>
</feature>
<comment type="caution">
    <text evidence="12">The sequence shown here is derived from an EMBL/GenBank/DDBJ whole genome shotgun (WGS) entry which is preliminary data.</text>
</comment>
<dbReference type="RefSeq" id="WP_172276363.1">
    <property type="nucleotide sequence ID" value="NZ_CASGMU010000011.1"/>
</dbReference>
<dbReference type="Gene3D" id="3.40.50.300">
    <property type="entry name" value="P-loop containing nucleotide triphosphate hydrolases"/>
    <property type="match status" value="2"/>
</dbReference>
<dbReference type="Pfam" id="PF02463">
    <property type="entry name" value="SMC_N"/>
    <property type="match status" value="1"/>
</dbReference>
<proteinExistence type="inferred from homology"/>
<comment type="similarity">
    <text evidence="2 9">Belongs to the RecN family.</text>
</comment>
<evidence type="ECO:0000256" key="4">
    <source>
        <dbReference type="ARBA" id="ARBA00022741"/>
    </source>
</evidence>
<evidence type="ECO:0000313" key="12">
    <source>
        <dbReference type="EMBL" id="NPD92829.1"/>
    </source>
</evidence>
<keyword evidence="6" id="KW-0067">ATP-binding</keyword>
<dbReference type="InterPro" id="IPR027417">
    <property type="entry name" value="P-loop_NTPase"/>
</dbReference>
<accession>A0ABX2APB2</accession>
<organism evidence="12 13">
    <name type="scientific">Xylanibacter muris</name>
    <dbReference type="NCBI Taxonomy" id="2736290"/>
    <lineage>
        <taxon>Bacteria</taxon>
        <taxon>Pseudomonadati</taxon>
        <taxon>Bacteroidota</taxon>
        <taxon>Bacteroidia</taxon>
        <taxon>Bacteroidales</taxon>
        <taxon>Prevotellaceae</taxon>
        <taxon>Xylanibacter</taxon>
    </lineage>
</organism>
<keyword evidence="13" id="KW-1185">Reference proteome</keyword>
<dbReference type="SUPFAM" id="SSF52540">
    <property type="entry name" value="P-loop containing nucleoside triphosphate hydrolases"/>
    <property type="match status" value="1"/>
</dbReference>
<dbReference type="NCBIfam" id="TIGR00634">
    <property type="entry name" value="recN"/>
    <property type="match status" value="1"/>
</dbReference>
<keyword evidence="10" id="KW-0175">Coiled coil</keyword>
<dbReference type="PANTHER" id="PTHR11059:SF0">
    <property type="entry name" value="DNA REPAIR PROTEIN RECN"/>
    <property type="match status" value="1"/>
</dbReference>
<sequence length="552" mass="61519">MLRQLYIRNYTLIEKLDVGFENGFSVITGETGAGKSIILGAIALLLGQRADSKAIKKGADKCVIEAHFDLSKYGMQPFFEQNDIEYDDTDCIIRRELTASGKSRAFINDTPASLSLLKELGEQLVDVHSQHKNLLLGKQDFQLDVVDIIAADTNEITAYRKAFTDYKDASARLERMKEEIEQNRINADFLQFQFDELDNARLTDGEQEELEQKTTAMSHTEDIKTALYETDSSLSQDGSGAVDSVKTAANAINGIADIMPEAKALYERLDSCYIELKDISGEVSSMLENVAFDPSELDSMNNRLDKLYDLEKKYRCESVAALIQERESIRTRLDTIENSGFMLKETEDEVNRLRDICSQKAGILTEMRKKASAKIETHLLDNLASLGMPNAVFRIILEPCPFNANGADKVAFMFCANKNGTIQPIYQVASGGEIARVMLSLKAMISGAVKLPTIIFDEIDTGVSGKIAEKMAYIMQQMGENNRQVINITHLPQIAALGKNHYKVLKEDTPDGTVSHMLRLSQQERINEIAQMLSGSDVTEAAINNAREFLKL</sequence>
<evidence type="ECO:0000259" key="11">
    <source>
        <dbReference type="Pfam" id="PF02463"/>
    </source>
</evidence>
<name>A0ABX2APB2_9BACT</name>
<evidence type="ECO:0000256" key="1">
    <source>
        <dbReference type="ARBA" id="ARBA00003618"/>
    </source>
</evidence>
<dbReference type="CDD" id="cd03241">
    <property type="entry name" value="ABC_RecN"/>
    <property type="match status" value="2"/>
</dbReference>
<keyword evidence="5 9" id="KW-0227">DNA damage</keyword>
<evidence type="ECO:0000256" key="9">
    <source>
        <dbReference type="PIRNR" id="PIRNR003128"/>
    </source>
</evidence>
<keyword evidence="4" id="KW-0547">Nucleotide-binding</keyword>
<dbReference type="PIRSF" id="PIRSF003128">
    <property type="entry name" value="RecN"/>
    <property type="match status" value="1"/>
</dbReference>
<protein>
    <recommendedName>
        <fullName evidence="3 9">DNA repair protein RecN</fullName>
    </recommendedName>
    <alternativeName>
        <fullName evidence="8 9">Recombination protein N</fullName>
    </alternativeName>
</protein>
<dbReference type="Proteomes" id="UP000714420">
    <property type="component" value="Unassembled WGS sequence"/>
</dbReference>
<evidence type="ECO:0000256" key="7">
    <source>
        <dbReference type="ARBA" id="ARBA00023204"/>
    </source>
</evidence>
<dbReference type="PANTHER" id="PTHR11059">
    <property type="entry name" value="DNA REPAIR PROTEIN RECN"/>
    <property type="match status" value="1"/>
</dbReference>
<dbReference type="InterPro" id="IPR003395">
    <property type="entry name" value="RecF/RecN/SMC_N"/>
</dbReference>
<comment type="function">
    <text evidence="1 9">May be involved in recombinational repair of damaged DNA.</text>
</comment>
<gene>
    <name evidence="12" type="primary">recN</name>
    <name evidence="12" type="ORF">HPS56_10835</name>
</gene>
<dbReference type="InterPro" id="IPR004604">
    <property type="entry name" value="DNA_recomb/repair_RecN"/>
</dbReference>
<evidence type="ECO:0000256" key="3">
    <source>
        <dbReference type="ARBA" id="ARBA00021315"/>
    </source>
</evidence>
<evidence type="ECO:0000256" key="6">
    <source>
        <dbReference type="ARBA" id="ARBA00022840"/>
    </source>
</evidence>
<dbReference type="EMBL" id="JABKKF010000011">
    <property type="protein sequence ID" value="NPD92829.1"/>
    <property type="molecule type" value="Genomic_DNA"/>
</dbReference>
<evidence type="ECO:0000256" key="10">
    <source>
        <dbReference type="SAM" id="Coils"/>
    </source>
</evidence>
<evidence type="ECO:0000256" key="5">
    <source>
        <dbReference type="ARBA" id="ARBA00022763"/>
    </source>
</evidence>
<evidence type="ECO:0000313" key="13">
    <source>
        <dbReference type="Proteomes" id="UP000714420"/>
    </source>
</evidence>
<evidence type="ECO:0000256" key="2">
    <source>
        <dbReference type="ARBA" id="ARBA00009441"/>
    </source>
</evidence>